<organism evidence="1 2">
    <name type="scientific">Anisodus tanguticus</name>
    <dbReference type="NCBI Taxonomy" id="243964"/>
    <lineage>
        <taxon>Eukaryota</taxon>
        <taxon>Viridiplantae</taxon>
        <taxon>Streptophyta</taxon>
        <taxon>Embryophyta</taxon>
        <taxon>Tracheophyta</taxon>
        <taxon>Spermatophyta</taxon>
        <taxon>Magnoliopsida</taxon>
        <taxon>eudicotyledons</taxon>
        <taxon>Gunneridae</taxon>
        <taxon>Pentapetalae</taxon>
        <taxon>asterids</taxon>
        <taxon>lamiids</taxon>
        <taxon>Solanales</taxon>
        <taxon>Solanaceae</taxon>
        <taxon>Solanoideae</taxon>
        <taxon>Hyoscyameae</taxon>
        <taxon>Anisodus</taxon>
    </lineage>
</organism>
<dbReference type="Proteomes" id="UP001291623">
    <property type="component" value="Unassembled WGS sequence"/>
</dbReference>
<dbReference type="PANTHER" id="PTHR46238:SF8">
    <property type="entry name" value="ENDONUCLEASE_EXONUCLEASE_PHOSPHATASE DOMAIN-CONTAINING PROTEIN"/>
    <property type="match status" value="1"/>
</dbReference>
<gene>
    <name evidence="1" type="ORF">RND71_029356</name>
</gene>
<reference evidence="1" key="1">
    <citation type="submission" date="2023-12" db="EMBL/GenBank/DDBJ databases">
        <title>Genome assembly of Anisodus tanguticus.</title>
        <authorList>
            <person name="Wang Y.-J."/>
        </authorList>
    </citation>
    <scope>NUCLEOTIDE SEQUENCE</scope>
    <source>
        <strain evidence="1">KB-2021</strain>
        <tissue evidence="1">Leaf</tissue>
    </source>
</reference>
<dbReference type="EMBL" id="JAVYJV010000016">
    <property type="protein sequence ID" value="KAK4350043.1"/>
    <property type="molecule type" value="Genomic_DNA"/>
</dbReference>
<proteinExistence type="predicted"/>
<sequence>MLYGAECWSVKTSHTQKMKVAEMRMLRWMCGHTMKDKIRNDNIRDRMGVASVKIRCGKRS</sequence>
<evidence type="ECO:0000313" key="1">
    <source>
        <dbReference type="EMBL" id="KAK4350043.1"/>
    </source>
</evidence>
<keyword evidence="2" id="KW-1185">Reference proteome</keyword>
<accession>A0AAE1RFA2</accession>
<comment type="caution">
    <text evidence="1">The sequence shown here is derived from an EMBL/GenBank/DDBJ whole genome shotgun (WGS) entry which is preliminary data.</text>
</comment>
<evidence type="ECO:0000313" key="2">
    <source>
        <dbReference type="Proteomes" id="UP001291623"/>
    </source>
</evidence>
<protein>
    <submittedName>
        <fullName evidence="1">Uncharacterized protein</fullName>
    </submittedName>
</protein>
<dbReference type="AlphaFoldDB" id="A0AAE1RFA2"/>
<name>A0AAE1RFA2_9SOLA</name>
<dbReference type="PANTHER" id="PTHR46238">
    <property type="entry name" value="REVERSE TRANSCRIPTASE DOMAIN-CONTAINING PROTEIN"/>
    <property type="match status" value="1"/>
</dbReference>